<keyword evidence="17" id="KW-1185">Reference proteome</keyword>
<sequence length="612" mass="66620">MAVNSTFGVMCTVALMLLYADFATSATRCSDCGSTQVPYPLSTGPGCGDPSYRIRCDAGAGALFFDTPNNTYPISSISPTIQRFRIRPSNFINNNNTCVTADVSSEGLQLDPTLPFNITSGNTIMYLNCSDSLLRSPLNCTSTSLCYSYINSSAEASVCGLAPICCTFRSGGSSTQYSIRVRDGGCQAYRSFVNLDYSLPVSRWPDPGVEIQWASPPEPLCGTQADCDGSSTCVLSGSGGVRRCVCNAGLHWDAIAAVCALGLTSGLGAALVAAVVIFLLYRRHRRHKEALARLAREREEILNSGAGKTAKVFTGKQIKKATNNFSKDRLLGTGGFGEVYRGVLEDSTVVAVKCAKLGNTKGTDQVLNEVRILCQVNHRGLVRLLGCCVELEQPLLVYEYIPNGTLLEHLKGQFGNGGLSWTHRLNIARDTAEGLAYLHFSAVPPIYHRDVKSSNILLDEKMNAKVADFGLSRLAEADLSHVTTCAQGTLGYLDPEYYRNYQLTDKSDVYSFGVVLLELLTSQKAIDFNRPPDDVNLAIYVKRVVEEERMLDAVDPNLKKGASKLELETMKALGFLAVGCLEERRQDRPSMKEVTEEIEYIISIATSSKMED</sequence>
<evidence type="ECO:0000256" key="8">
    <source>
        <dbReference type="ARBA" id="ARBA00022840"/>
    </source>
</evidence>
<dbReference type="Gene3D" id="1.10.510.10">
    <property type="entry name" value="Transferase(Phosphotransferase) domain 1"/>
    <property type="match status" value="1"/>
</dbReference>
<evidence type="ECO:0000256" key="2">
    <source>
        <dbReference type="ARBA" id="ARBA00022527"/>
    </source>
</evidence>
<dbReference type="GO" id="GO:0030247">
    <property type="term" value="F:polysaccharide binding"/>
    <property type="evidence" value="ECO:0007669"/>
    <property type="project" value="InterPro"/>
</dbReference>
<dbReference type="CDD" id="cd14066">
    <property type="entry name" value="STKc_IRAK"/>
    <property type="match status" value="1"/>
</dbReference>
<dbReference type="FunFam" id="3.30.200.20:FF:000446">
    <property type="entry name" value="Wall-associated receptor kinase-like 20"/>
    <property type="match status" value="1"/>
</dbReference>
<evidence type="ECO:0000256" key="10">
    <source>
        <dbReference type="ARBA" id="ARBA00023136"/>
    </source>
</evidence>
<accession>A0AA38SVV7</accession>
<dbReference type="GO" id="GO:0005886">
    <property type="term" value="C:plasma membrane"/>
    <property type="evidence" value="ECO:0007669"/>
    <property type="project" value="UniProtKB-ARBA"/>
</dbReference>
<feature type="chain" id="PRO_5041319875" description="Protein kinase domain-containing protein" evidence="14">
    <location>
        <begin position="27"/>
        <end position="612"/>
    </location>
</feature>
<evidence type="ECO:0000256" key="13">
    <source>
        <dbReference type="SAM" id="Phobius"/>
    </source>
</evidence>
<dbReference type="CDD" id="cd12087">
    <property type="entry name" value="TM_EGFR-like"/>
    <property type="match status" value="1"/>
</dbReference>
<dbReference type="Pfam" id="PF07714">
    <property type="entry name" value="PK_Tyr_Ser-Thr"/>
    <property type="match status" value="1"/>
</dbReference>
<dbReference type="InterPro" id="IPR017441">
    <property type="entry name" value="Protein_kinase_ATP_BS"/>
</dbReference>
<evidence type="ECO:0000256" key="9">
    <source>
        <dbReference type="ARBA" id="ARBA00022989"/>
    </source>
</evidence>
<organism evidence="16 17">
    <name type="scientific">Centaurea solstitialis</name>
    <name type="common">yellow star-thistle</name>
    <dbReference type="NCBI Taxonomy" id="347529"/>
    <lineage>
        <taxon>Eukaryota</taxon>
        <taxon>Viridiplantae</taxon>
        <taxon>Streptophyta</taxon>
        <taxon>Embryophyta</taxon>
        <taxon>Tracheophyta</taxon>
        <taxon>Spermatophyta</taxon>
        <taxon>Magnoliopsida</taxon>
        <taxon>eudicotyledons</taxon>
        <taxon>Gunneridae</taxon>
        <taxon>Pentapetalae</taxon>
        <taxon>asterids</taxon>
        <taxon>campanulids</taxon>
        <taxon>Asterales</taxon>
        <taxon>Asteraceae</taxon>
        <taxon>Carduoideae</taxon>
        <taxon>Cardueae</taxon>
        <taxon>Centaureinae</taxon>
        <taxon>Centaurea</taxon>
    </lineage>
</organism>
<evidence type="ECO:0000256" key="3">
    <source>
        <dbReference type="ARBA" id="ARBA00022679"/>
    </source>
</evidence>
<reference evidence="16" key="1">
    <citation type="submission" date="2023-03" db="EMBL/GenBank/DDBJ databases">
        <title>Chromosome-scale reference genome and RAD-based genetic map of yellow starthistle (Centaurea solstitialis) reveal putative structural variation and QTLs associated with invader traits.</title>
        <authorList>
            <person name="Reatini B."/>
            <person name="Cang F.A."/>
            <person name="Jiang Q."/>
            <person name="Mckibben M.T.W."/>
            <person name="Barker M.S."/>
            <person name="Rieseberg L.H."/>
            <person name="Dlugosch K.M."/>
        </authorList>
    </citation>
    <scope>NUCLEOTIDE SEQUENCE</scope>
    <source>
        <strain evidence="16">CAN-66</strain>
        <tissue evidence="16">Leaf</tissue>
    </source>
</reference>
<dbReference type="Pfam" id="PF13947">
    <property type="entry name" value="GUB_WAK_bind"/>
    <property type="match status" value="1"/>
</dbReference>
<feature type="transmembrane region" description="Helical" evidence="13">
    <location>
        <begin position="254"/>
        <end position="281"/>
    </location>
</feature>
<dbReference type="SMART" id="SM00220">
    <property type="entry name" value="S_TKc"/>
    <property type="match status" value="1"/>
</dbReference>
<evidence type="ECO:0000313" key="17">
    <source>
        <dbReference type="Proteomes" id="UP001172457"/>
    </source>
</evidence>
<dbReference type="InterPro" id="IPR008271">
    <property type="entry name" value="Ser/Thr_kinase_AS"/>
</dbReference>
<feature type="signal peptide" evidence="14">
    <location>
        <begin position="1"/>
        <end position="26"/>
    </location>
</feature>
<evidence type="ECO:0000256" key="6">
    <source>
        <dbReference type="ARBA" id="ARBA00022741"/>
    </source>
</evidence>
<evidence type="ECO:0000256" key="1">
    <source>
        <dbReference type="ARBA" id="ARBA00004167"/>
    </source>
</evidence>
<dbReference type="InterPro" id="IPR000719">
    <property type="entry name" value="Prot_kinase_dom"/>
</dbReference>
<feature type="binding site" evidence="12">
    <location>
        <position position="353"/>
    </location>
    <ligand>
        <name>ATP</name>
        <dbReference type="ChEBI" id="CHEBI:30616"/>
    </ligand>
</feature>
<proteinExistence type="predicted"/>
<dbReference type="PANTHER" id="PTHR46008">
    <property type="entry name" value="LEAF RUST 10 DISEASE-RESISTANCE LOCUS RECEPTOR-LIKE PROTEIN KINASE-LIKE 1.4"/>
    <property type="match status" value="1"/>
</dbReference>
<keyword evidence="8 12" id="KW-0067">ATP-binding</keyword>
<evidence type="ECO:0000313" key="16">
    <source>
        <dbReference type="EMBL" id="KAJ9540177.1"/>
    </source>
</evidence>
<keyword evidence="7" id="KW-0418">Kinase</keyword>
<keyword evidence="9 13" id="KW-1133">Transmembrane helix</keyword>
<evidence type="ECO:0000259" key="15">
    <source>
        <dbReference type="PROSITE" id="PS50011"/>
    </source>
</evidence>
<keyword evidence="11" id="KW-0325">Glycoprotein</keyword>
<evidence type="ECO:0000256" key="11">
    <source>
        <dbReference type="ARBA" id="ARBA00023180"/>
    </source>
</evidence>
<dbReference type="PANTHER" id="PTHR46008:SF25">
    <property type="entry name" value="PROTEIN KINASE DOMAIN-CONTAINING PROTEIN"/>
    <property type="match status" value="1"/>
</dbReference>
<keyword evidence="3" id="KW-0808">Transferase</keyword>
<dbReference type="FunFam" id="1.10.510.10:FF:000161">
    <property type="entry name" value="Wall-associated receptor kinase-like 20"/>
    <property type="match status" value="1"/>
</dbReference>
<dbReference type="InterPro" id="IPR025287">
    <property type="entry name" value="WAK_GUB"/>
</dbReference>
<keyword evidence="6 12" id="KW-0547">Nucleotide-binding</keyword>
<keyword evidence="4 13" id="KW-0812">Transmembrane</keyword>
<evidence type="ECO:0000256" key="4">
    <source>
        <dbReference type="ARBA" id="ARBA00022692"/>
    </source>
</evidence>
<dbReference type="PROSITE" id="PS00108">
    <property type="entry name" value="PROTEIN_KINASE_ST"/>
    <property type="match status" value="1"/>
</dbReference>
<dbReference type="InterPro" id="IPR001245">
    <property type="entry name" value="Ser-Thr/Tyr_kinase_cat_dom"/>
</dbReference>
<dbReference type="EMBL" id="JARYMX010000007">
    <property type="protein sequence ID" value="KAJ9540177.1"/>
    <property type="molecule type" value="Genomic_DNA"/>
</dbReference>
<dbReference type="PROSITE" id="PS50011">
    <property type="entry name" value="PROTEIN_KINASE_DOM"/>
    <property type="match status" value="1"/>
</dbReference>
<keyword evidence="5 14" id="KW-0732">Signal</keyword>
<comment type="caution">
    <text evidence="16">The sequence shown here is derived from an EMBL/GenBank/DDBJ whole genome shotgun (WGS) entry which is preliminary data.</text>
</comment>
<evidence type="ECO:0000256" key="12">
    <source>
        <dbReference type="PROSITE-ProRule" id="PRU10141"/>
    </source>
</evidence>
<dbReference type="Proteomes" id="UP001172457">
    <property type="component" value="Chromosome 7"/>
</dbReference>
<keyword evidence="10 13" id="KW-0472">Membrane</keyword>
<protein>
    <recommendedName>
        <fullName evidence="15">Protein kinase domain-containing protein</fullName>
    </recommendedName>
</protein>
<dbReference type="GO" id="GO:0004674">
    <property type="term" value="F:protein serine/threonine kinase activity"/>
    <property type="evidence" value="ECO:0007669"/>
    <property type="project" value="UniProtKB-KW"/>
</dbReference>
<dbReference type="InterPro" id="IPR011009">
    <property type="entry name" value="Kinase-like_dom_sf"/>
</dbReference>
<name>A0AA38SVV7_9ASTR</name>
<comment type="subcellular location">
    <subcellularLocation>
        <location evidence="1">Membrane</location>
        <topology evidence="1">Single-pass membrane protein</topology>
    </subcellularLocation>
</comment>
<dbReference type="PROSITE" id="PS00107">
    <property type="entry name" value="PROTEIN_KINASE_ATP"/>
    <property type="match status" value="1"/>
</dbReference>
<evidence type="ECO:0000256" key="5">
    <source>
        <dbReference type="ARBA" id="ARBA00022729"/>
    </source>
</evidence>
<feature type="domain" description="Protein kinase" evidence="15">
    <location>
        <begin position="325"/>
        <end position="601"/>
    </location>
</feature>
<evidence type="ECO:0000256" key="14">
    <source>
        <dbReference type="SAM" id="SignalP"/>
    </source>
</evidence>
<dbReference type="SUPFAM" id="SSF56112">
    <property type="entry name" value="Protein kinase-like (PK-like)"/>
    <property type="match status" value="1"/>
</dbReference>
<gene>
    <name evidence="16" type="ORF">OSB04_026683</name>
</gene>
<dbReference type="GO" id="GO:0005524">
    <property type="term" value="F:ATP binding"/>
    <property type="evidence" value="ECO:0007669"/>
    <property type="project" value="UniProtKB-UniRule"/>
</dbReference>
<dbReference type="AlphaFoldDB" id="A0AA38SVV7"/>
<evidence type="ECO:0000256" key="7">
    <source>
        <dbReference type="ARBA" id="ARBA00022777"/>
    </source>
</evidence>
<keyword evidence="2" id="KW-0723">Serine/threonine-protein kinase</keyword>
<dbReference type="Gene3D" id="3.30.200.20">
    <property type="entry name" value="Phosphorylase Kinase, domain 1"/>
    <property type="match status" value="1"/>
</dbReference>